<dbReference type="InterPro" id="IPR020846">
    <property type="entry name" value="MFS_dom"/>
</dbReference>
<evidence type="ECO:0000256" key="1">
    <source>
        <dbReference type="ARBA" id="ARBA00004651"/>
    </source>
</evidence>
<evidence type="ECO:0000256" key="4">
    <source>
        <dbReference type="ARBA" id="ARBA00022475"/>
    </source>
</evidence>
<keyword evidence="7 8" id="KW-0472">Membrane</keyword>
<feature type="transmembrane region" description="Helical" evidence="8">
    <location>
        <begin position="125"/>
        <end position="149"/>
    </location>
</feature>
<dbReference type="Gene3D" id="1.20.1250.20">
    <property type="entry name" value="MFS general substrate transporter like domains"/>
    <property type="match status" value="1"/>
</dbReference>
<dbReference type="InterPro" id="IPR050171">
    <property type="entry name" value="MFS_Transporters"/>
</dbReference>
<feature type="transmembrane region" description="Helical" evidence="8">
    <location>
        <begin position="289"/>
        <end position="306"/>
    </location>
</feature>
<feature type="transmembrane region" description="Helical" evidence="8">
    <location>
        <begin position="35"/>
        <end position="55"/>
    </location>
</feature>
<accession>A0A1H3UB47</accession>
<evidence type="ECO:0000259" key="9">
    <source>
        <dbReference type="PROSITE" id="PS50850"/>
    </source>
</evidence>
<sequence length="382" mass="40861">MNTFLFFIIIITFLDTFIQLPIISTYSQEVGASSMLTGMTISVYSLTNMIGNAVSGYYIDRYGRKKLLLTGMALVAVILLFYPMATSGESLFFIRLIHGFAGGAMIPAAFAYLGDISPKTGNGKTMAYSGAGIGIAAIIGPAAGGILSANISVEAVFYFTSALFFLTSAAVAFRLKESFQTGGKSVVTAGFRNLLTEPLMHQAILSAFALMASMGTLTFALPLKMAALSYSSSITGALLSSFGIVAIFIFLTPGNRLYDKVQAQTLIIFGLFFIGSALLALGFVDSLPATALAMVIYGIGFSFIFPSMNKMVVEVSTKNDRGKAFGLFYAGFSLGVVFGSLLSGVIADIYGKPFLISSALIFTFFLLFLILVKRHSFYLKMK</sequence>
<evidence type="ECO:0000256" key="5">
    <source>
        <dbReference type="ARBA" id="ARBA00022692"/>
    </source>
</evidence>
<dbReference type="Proteomes" id="UP000198935">
    <property type="component" value="Unassembled WGS sequence"/>
</dbReference>
<reference evidence="11" key="1">
    <citation type="submission" date="2016-10" db="EMBL/GenBank/DDBJ databases">
        <authorList>
            <person name="Varghese N."/>
            <person name="Submissions S."/>
        </authorList>
    </citation>
    <scope>NUCLEOTIDE SEQUENCE [LARGE SCALE GENOMIC DNA]</scope>
    <source>
        <strain evidence="11">SP</strain>
    </source>
</reference>
<protein>
    <submittedName>
        <fullName evidence="10">Predicted arabinose efflux permease, MFS family</fullName>
    </submittedName>
</protein>
<feature type="transmembrane region" description="Helical" evidence="8">
    <location>
        <begin position="353"/>
        <end position="372"/>
    </location>
</feature>
<feature type="transmembrane region" description="Helical" evidence="8">
    <location>
        <begin position="91"/>
        <end position="113"/>
    </location>
</feature>
<dbReference type="SUPFAM" id="SSF103473">
    <property type="entry name" value="MFS general substrate transporter"/>
    <property type="match status" value="1"/>
</dbReference>
<comment type="similarity">
    <text evidence="2">Belongs to the major facilitator superfamily. TCR/Tet family.</text>
</comment>
<dbReference type="Pfam" id="PF07690">
    <property type="entry name" value="MFS_1"/>
    <property type="match status" value="1"/>
</dbReference>
<dbReference type="PROSITE" id="PS00216">
    <property type="entry name" value="SUGAR_TRANSPORT_1"/>
    <property type="match status" value="1"/>
</dbReference>
<dbReference type="GO" id="GO:0005886">
    <property type="term" value="C:plasma membrane"/>
    <property type="evidence" value="ECO:0007669"/>
    <property type="project" value="UniProtKB-SubCell"/>
</dbReference>
<dbReference type="InterPro" id="IPR001958">
    <property type="entry name" value="Tet-R_TetA/multi-R_MdtG-like"/>
</dbReference>
<feature type="domain" description="Major facilitator superfamily (MFS) profile" evidence="9">
    <location>
        <begin position="1"/>
        <end position="376"/>
    </location>
</feature>
<dbReference type="PANTHER" id="PTHR23517:SF13">
    <property type="entry name" value="MAJOR FACILITATOR SUPERFAMILY MFS_1"/>
    <property type="match status" value="1"/>
</dbReference>
<dbReference type="STRING" id="1503961.SAMN05421736_11966"/>
<keyword evidence="11" id="KW-1185">Reference proteome</keyword>
<dbReference type="PRINTS" id="PR01035">
    <property type="entry name" value="TCRTETA"/>
</dbReference>
<keyword evidence="5 8" id="KW-0812">Transmembrane</keyword>
<dbReference type="CDD" id="cd17325">
    <property type="entry name" value="MFS_MdtG_SLC18_like"/>
    <property type="match status" value="1"/>
</dbReference>
<feature type="transmembrane region" description="Helical" evidence="8">
    <location>
        <begin position="263"/>
        <end position="283"/>
    </location>
</feature>
<evidence type="ECO:0000256" key="7">
    <source>
        <dbReference type="ARBA" id="ARBA00023136"/>
    </source>
</evidence>
<evidence type="ECO:0000256" key="6">
    <source>
        <dbReference type="ARBA" id="ARBA00022989"/>
    </source>
</evidence>
<dbReference type="InterPro" id="IPR011701">
    <property type="entry name" value="MFS"/>
</dbReference>
<feature type="transmembrane region" description="Helical" evidence="8">
    <location>
        <begin position="227"/>
        <end position="251"/>
    </location>
</feature>
<feature type="transmembrane region" description="Helical" evidence="8">
    <location>
        <begin position="67"/>
        <end position="85"/>
    </location>
</feature>
<dbReference type="GO" id="GO:0022857">
    <property type="term" value="F:transmembrane transporter activity"/>
    <property type="evidence" value="ECO:0007669"/>
    <property type="project" value="InterPro"/>
</dbReference>
<keyword evidence="3" id="KW-0813">Transport</keyword>
<evidence type="ECO:0000313" key="11">
    <source>
        <dbReference type="Proteomes" id="UP000198935"/>
    </source>
</evidence>
<dbReference type="InterPro" id="IPR036259">
    <property type="entry name" value="MFS_trans_sf"/>
</dbReference>
<feature type="transmembrane region" description="Helical" evidence="8">
    <location>
        <begin position="155"/>
        <end position="175"/>
    </location>
</feature>
<feature type="transmembrane region" description="Helical" evidence="8">
    <location>
        <begin position="203"/>
        <end position="221"/>
    </location>
</feature>
<proteinExistence type="inferred from homology"/>
<evidence type="ECO:0000256" key="2">
    <source>
        <dbReference type="ARBA" id="ARBA00007520"/>
    </source>
</evidence>
<dbReference type="PROSITE" id="PS50850">
    <property type="entry name" value="MFS"/>
    <property type="match status" value="1"/>
</dbReference>
<feature type="transmembrane region" description="Helical" evidence="8">
    <location>
        <begin position="327"/>
        <end position="347"/>
    </location>
</feature>
<evidence type="ECO:0000256" key="8">
    <source>
        <dbReference type="SAM" id="Phobius"/>
    </source>
</evidence>
<organism evidence="10 11">
    <name type="scientific">Evansella caseinilytica</name>
    <dbReference type="NCBI Taxonomy" id="1503961"/>
    <lineage>
        <taxon>Bacteria</taxon>
        <taxon>Bacillati</taxon>
        <taxon>Bacillota</taxon>
        <taxon>Bacilli</taxon>
        <taxon>Bacillales</taxon>
        <taxon>Bacillaceae</taxon>
        <taxon>Evansella</taxon>
    </lineage>
</organism>
<comment type="subcellular location">
    <subcellularLocation>
        <location evidence="1">Cell membrane</location>
        <topology evidence="1">Multi-pass membrane protein</topology>
    </subcellularLocation>
</comment>
<name>A0A1H3UB47_9BACI</name>
<dbReference type="AlphaFoldDB" id="A0A1H3UB47"/>
<evidence type="ECO:0000313" key="10">
    <source>
        <dbReference type="EMBL" id="SDZ58809.1"/>
    </source>
</evidence>
<dbReference type="InterPro" id="IPR005829">
    <property type="entry name" value="Sugar_transporter_CS"/>
</dbReference>
<keyword evidence="4" id="KW-1003">Cell membrane</keyword>
<gene>
    <name evidence="10" type="ORF">SAMN05421736_11966</name>
</gene>
<evidence type="ECO:0000256" key="3">
    <source>
        <dbReference type="ARBA" id="ARBA00022448"/>
    </source>
</evidence>
<dbReference type="PANTHER" id="PTHR23517">
    <property type="entry name" value="RESISTANCE PROTEIN MDTM, PUTATIVE-RELATED-RELATED"/>
    <property type="match status" value="1"/>
</dbReference>
<keyword evidence="6 8" id="KW-1133">Transmembrane helix</keyword>
<dbReference type="EMBL" id="FNPI01000019">
    <property type="protein sequence ID" value="SDZ58809.1"/>
    <property type="molecule type" value="Genomic_DNA"/>
</dbReference>